<accession>A0A814WBV0</accession>
<feature type="region of interest" description="Disordered" evidence="4">
    <location>
        <begin position="1"/>
        <end position="34"/>
    </location>
</feature>
<feature type="compositionally biased region" description="Polar residues" evidence="4">
    <location>
        <begin position="1"/>
        <end position="13"/>
    </location>
</feature>
<proteinExistence type="inferred from homology"/>
<dbReference type="InterPro" id="IPR043202">
    <property type="entry name" value="Band-7_stomatin-like"/>
</dbReference>
<comment type="subcellular location">
    <subcellularLocation>
        <location evidence="1">Membrane</location>
    </subcellularLocation>
</comment>
<feature type="domain" description="Band 7" evidence="6">
    <location>
        <begin position="112"/>
        <end position="271"/>
    </location>
</feature>
<evidence type="ECO:0000256" key="5">
    <source>
        <dbReference type="SAM" id="Phobius"/>
    </source>
</evidence>
<dbReference type="GO" id="GO:0005886">
    <property type="term" value="C:plasma membrane"/>
    <property type="evidence" value="ECO:0007669"/>
    <property type="project" value="InterPro"/>
</dbReference>
<organism evidence="7 9">
    <name type="scientific">Adineta steineri</name>
    <dbReference type="NCBI Taxonomy" id="433720"/>
    <lineage>
        <taxon>Eukaryota</taxon>
        <taxon>Metazoa</taxon>
        <taxon>Spiralia</taxon>
        <taxon>Gnathifera</taxon>
        <taxon>Rotifera</taxon>
        <taxon>Eurotatoria</taxon>
        <taxon>Bdelloidea</taxon>
        <taxon>Adinetida</taxon>
        <taxon>Adinetidae</taxon>
        <taxon>Adineta</taxon>
    </lineage>
</organism>
<protein>
    <recommendedName>
        <fullName evidence="6">Band 7 domain-containing protein</fullName>
    </recommendedName>
</protein>
<dbReference type="InterPro" id="IPR001972">
    <property type="entry name" value="Stomatin_HflK_fam"/>
</dbReference>
<evidence type="ECO:0000313" key="7">
    <source>
        <dbReference type="EMBL" id="CAF1200240.1"/>
    </source>
</evidence>
<comment type="similarity">
    <text evidence="2">Belongs to the band 7/mec-2 family.</text>
</comment>
<dbReference type="InterPro" id="IPR018080">
    <property type="entry name" value="Band_7/stomatin-like_CS"/>
</dbReference>
<dbReference type="InterPro" id="IPR036013">
    <property type="entry name" value="Band_7/SPFH_dom_sf"/>
</dbReference>
<evidence type="ECO:0000256" key="2">
    <source>
        <dbReference type="ARBA" id="ARBA00008164"/>
    </source>
</evidence>
<dbReference type="Gene3D" id="3.30.479.30">
    <property type="entry name" value="Band 7 domain"/>
    <property type="match status" value="1"/>
</dbReference>
<dbReference type="EMBL" id="CAJNON010000330">
    <property type="protein sequence ID" value="CAF1200240.1"/>
    <property type="molecule type" value="Genomic_DNA"/>
</dbReference>
<dbReference type="EMBL" id="CAJOAY010001848">
    <property type="protein sequence ID" value="CAF3893860.1"/>
    <property type="molecule type" value="Genomic_DNA"/>
</dbReference>
<dbReference type="FunFam" id="3.30.479.30:FF:000002">
    <property type="entry name" value="band 7 protein AGAP004871"/>
    <property type="match status" value="1"/>
</dbReference>
<keyword evidence="5" id="KW-1133">Transmembrane helix</keyword>
<comment type="caution">
    <text evidence="7">The sequence shown here is derived from an EMBL/GenBank/DDBJ whole genome shotgun (WGS) entry which is preliminary data.</text>
</comment>
<name>A0A814WBV0_9BILA</name>
<dbReference type="SUPFAM" id="SSF117892">
    <property type="entry name" value="Band 7/SPFH domain"/>
    <property type="match status" value="1"/>
</dbReference>
<dbReference type="OrthoDB" id="2105077at2759"/>
<dbReference type="PANTHER" id="PTHR10264">
    <property type="entry name" value="BAND 7 PROTEIN-RELATED"/>
    <property type="match status" value="1"/>
</dbReference>
<dbReference type="AlphaFoldDB" id="A0A814WBV0"/>
<evidence type="ECO:0000313" key="9">
    <source>
        <dbReference type="Proteomes" id="UP000663891"/>
    </source>
</evidence>
<dbReference type="PRINTS" id="PR00721">
    <property type="entry name" value="STOMATIN"/>
</dbReference>
<dbReference type="Gene3D" id="6.10.250.2090">
    <property type="match status" value="1"/>
</dbReference>
<dbReference type="Pfam" id="PF01145">
    <property type="entry name" value="Band_7"/>
    <property type="match status" value="1"/>
</dbReference>
<dbReference type="Proteomes" id="UP000663891">
    <property type="component" value="Unassembled WGS sequence"/>
</dbReference>
<keyword evidence="3 5" id="KW-0472">Membrane</keyword>
<dbReference type="PROSITE" id="PS01270">
    <property type="entry name" value="BAND_7"/>
    <property type="match status" value="1"/>
</dbReference>
<gene>
    <name evidence="8" type="ORF">OKA104_LOCUS23806</name>
    <name evidence="7" type="ORF">VCS650_LOCUS25580</name>
</gene>
<feature type="transmembrane region" description="Helical" evidence="5">
    <location>
        <begin position="93"/>
        <end position="117"/>
    </location>
</feature>
<sequence length="382" mass="43009">MVPSRHSSSNDVFSNDHDEQQPFTGSIVPTMPTPSRLNRRSSISAIFDDNRRRDDILIKRTRSSIRRLWKKYDVPYVIGEEIQDSKRTLCETTLIICSWCLIVLFFPFSLFVTLKIIQEYERAVIFRLGRLSNNSVRGPGIFLILPCIDTIHLVDMRTVSFDVPPQEVLTRDSVTVAVDAVVYYRVFNPTVSVANVEYAQESTRLLAQTSLRNVLGTRLLSELLCDRGAVSTAMRECLDEATANWGIKVERVEIKDVRLPKMLQRIMAAEAEAAREARAKIIVSEGEFKASHALKEAADILSQSPCAMQLRYLQTLNGIATEQNSTIVFPLPVDLFSFFQKCPVNTNSFPLKPTTTSIKPNNNNNLTTTETLLSSSQIATDI</sequence>
<evidence type="ECO:0000256" key="4">
    <source>
        <dbReference type="SAM" id="MobiDB-lite"/>
    </source>
</evidence>
<keyword evidence="5" id="KW-0812">Transmembrane</keyword>
<evidence type="ECO:0000256" key="1">
    <source>
        <dbReference type="ARBA" id="ARBA00004370"/>
    </source>
</evidence>
<dbReference type="SMART" id="SM00244">
    <property type="entry name" value="PHB"/>
    <property type="match status" value="1"/>
</dbReference>
<evidence type="ECO:0000256" key="3">
    <source>
        <dbReference type="ARBA" id="ARBA00023136"/>
    </source>
</evidence>
<dbReference type="InterPro" id="IPR001107">
    <property type="entry name" value="Band_7"/>
</dbReference>
<evidence type="ECO:0000313" key="8">
    <source>
        <dbReference type="EMBL" id="CAF3893860.1"/>
    </source>
</evidence>
<evidence type="ECO:0000259" key="6">
    <source>
        <dbReference type="SMART" id="SM00244"/>
    </source>
</evidence>
<reference evidence="7" key="1">
    <citation type="submission" date="2021-02" db="EMBL/GenBank/DDBJ databases">
        <authorList>
            <person name="Nowell W R."/>
        </authorList>
    </citation>
    <scope>NUCLEOTIDE SEQUENCE</scope>
</reference>
<dbReference type="PANTHER" id="PTHR10264:SF19">
    <property type="entry name" value="AT06885P-RELATED"/>
    <property type="match status" value="1"/>
</dbReference>
<dbReference type="Proteomes" id="UP000663881">
    <property type="component" value="Unassembled WGS sequence"/>
</dbReference>